<dbReference type="OrthoDB" id="1888725at2759"/>
<evidence type="ECO:0000256" key="1">
    <source>
        <dbReference type="ARBA" id="ARBA00010049"/>
    </source>
</evidence>
<evidence type="ECO:0000313" key="3">
    <source>
        <dbReference type="EMBL" id="KAE9591338.1"/>
    </source>
</evidence>
<dbReference type="Proteomes" id="UP000447434">
    <property type="component" value="Chromosome 20"/>
</dbReference>
<dbReference type="PANTHER" id="PTHR31614:SF2">
    <property type="entry name" value="F28N24.16 PROTEIN"/>
    <property type="match status" value="1"/>
</dbReference>
<keyword evidence="4" id="KW-1185">Reference proteome</keyword>
<accession>A0A6A4NX86</accession>
<dbReference type="InterPro" id="IPR006041">
    <property type="entry name" value="Pollen_Ole_e1_allergen"/>
</dbReference>
<dbReference type="AlphaFoldDB" id="A0A6A4NX86"/>
<gene>
    <name evidence="3" type="ORF">Lalb_Chr20g0117431</name>
</gene>
<keyword evidence="2" id="KW-1015">Disulfide bond</keyword>
<dbReference type="EMBL" id="WOCE01000020">
    <property type="protein sequence ID" value="KAE9591338.1"/>
    <property type="molecule type" value="Genomic_DNA"/>
</dbReference>
<organism evidence="3 4">
    <name type="scientific">Lupinus albus</name>
    <name type="common">White lupine</name>
    <name type="synonym">Lupinus termis</name>
    <dbReference type="NCBI Taxonomy" id="3870"/>
    <lineage>
        <taxon>Eukaryota</taxon>
        <taxon>Viridiplantae</taxon>
        <taxon>Streptophyta</taxon>
        <taxon>Embryophyta</taxon>
        <taxon>Tracheophyta</taxon>
        <taxon>Spermatophyta</taxon>
        <taxon>Magnoliopsida</taxon>
        <taxon>eudicotyledons</taxon>
        <taxon>Gunneridae</taxon>
        <taxon>Pentapetalae</taxon>
        <taxon>rosids</taxon>
        <taxon>fabids</taxon>
        <taxon>Fabales</taxon>
        <taxon>Fabaceae</taxon>
        <taxon>Papilionoideae</taxon>
        <taxon>50 kb inversion clade</taxon>
        <taxon>genistoids sensu lato</taxon>
        <taxon>core genistoids</taxon>
        <taxon>Genisteae</taxon>
        <taxon>Lupinus</taxon>
    </lineage>
</organism>
<reference evidence="4" key="1">
    <citation type="journal article" date="2020" name="Nat. Commun.">
        <title>Genome sequence of the cluster root forming white lupin.</title>
        <authorList>
            <person name="Hufnagel B."/>
            <person name="Marques A."/>
            <person name="Soriano A."/>
            <person name="Marques L."/>
            <person name="Divol F."/>
            <person name="Doumas P."/>
            <person name="Sallet E."/>
            <person name="Mancinotti D."/>
            <person name="Carrere S."/>
            <person name="Marande W."/>
            <person name="Arribat S."/>
            <person name="Keller J."/>
            <person name="Huneau C."/>
            <person name="Blein T."/>
            <person name="Aime D."/>
            <person name="Laguerre M."/>
            <person name="Taylor J."/>
            <person name="Schubert V."/>
            <person name="Nelson M."/>
            <person name="Geu-Flores F."/>
            <person name="Crespi M."/>
            <person name="Gallardo-Guerrero K."/>
            <person name="Delaux P.-M."/>
            <person name="Salse J."/>
            <person name="Berges H."/>
            <person name="Guyot R."/>
            <person name="Gouzy J."/>
            <person name="Peret B."/>
        </authorList>
    </citation>
    <scope>NUCLEOTIDE SEQUENCE [LARGE SCALE GENOMIC DNA]</scope>
    <source>
        <strain evidence="4">cv. Amiga</strain>
    </source>
</reference>
<evidence type="ECO:0000256" key="2">
    <source>
        <dbReference type="ARBA" id="ARBA00023157"/>
    </source>
</evidence>
<proteinExistence type="inferred from homology"/>
<evidence type="ECO:0000313" key="4">
    <source>
        <dbReference type="Proteomes" id="UP000447434"/>
    </source>
</evidence>
<comment type="caution">
    <text evidence="3">The sequence shown here is derived from an EMBL/GenBank/DDBJ whole genome shotgun (WGS) entry which is preliminary data.</text>
</comment>
<comment type="similarity">
    <text evidence="1">Belongs to the Ole e I family.</text>
</comment>
<protein>
    <submittedName>
        <fullName evidence="3">Putative pollen allergen Ole e 1 family</fullName>
    </submittedName>
</protein>
<dbReference type="PANTHER" id="PTHR31614">
    <property type="entry name" value="PROTEIN DOWNSTREAM OF FLC-RELATED"/>
    <property type="match status" value="1"/>
</dbReference>
<name>A0A6A4NX86_LUPAL</name>
<sequence>MQRRKWCGRVTLSKVTDASWWYKVEVDGDHEDDICEVKLIKSPRPNCSEIDTEFHLQQSAKVSITKNNGIVSDVQSANPLGFLRKEHLPSCAKVLKDLGVDDDGTPI</sequence>